<reference evidence="1 2" key="1">
    <citation type="submission" date="2023-07" db="EMBL/GenBank/DDBJ databases">
        <title>Genomic Encyclopedia of Type Strains, Phase IV (KMG-IV): sequencing the most valuable type-strain genomes for metagenomic binning, comparative biology and taxonomic classification.</title>
        <authorList>
            <person name="Goeker M."/>
        </authorList>
    </citation>
    <scope>NUCLEOTIDE SEQUENCE [LARGE SCALE GENOMIC DNA]</scope>
    <source>
        <strain evidence="1 2">DSM 17740</strain>
    </source>
</reference>
<accession>A0ABU0CPA1</accession>
<evidence type="ECO:0000313" key="2">
    <source>
        <dbReference type="Proteomes" id="UP001232445"/>
    </source>
</evidence>
<evidence type="ECO:0000313" key="1">
    <source>
        <dbReference type="EMBL" id="MDQ0338244.1"/>
    </source>
</evidence>
<comment type="caution">
    <text evidence="1">The sequence shown here is derived from an EMBL/GenBank/DDBJ whole genome shotgun (WGS) entry which is preliminary data.</text>
</comment>
<dbReference type="EMBL" id="JAUSUQ010000003">
    <property type="protein sequence ID" value="MDQ0338244.1"/>
    <property type="molecule type" value="Genomic_DNA"/>
</dbReference>
<keyword evidence="2" id="KW-1185">Reference proteome</keyword>
<name>A0ABU0CPA1_9BACI</name>
<sequence length="51" mass="6183">MKPGNRQIIVWKGANSCEDVISSRDERMKWYTTSFLHLRKDFLFDYIFLLL</sequence>
<protein>
    <submittedName>
        <fullName evidence="1">Uncharacterized protein</fullName>
    </submittedName>
</protein>
<proteinExistence type="predicted"/>
<organism evidence="1 2">
    <name type="scientific">Caldalkalibacillus uzonensis</name>
    <dbReference type="NCBI Taxonomy" id="353224"/>
    <lineage>
        <taxon>Bacteria</taxon>
        <taxon>Bacillati</taxon>
        <taxon>Bacillota</taxon>
        <taxon>Bacilli</taxon>
        <taxon>Bacillales</taxon>
        <taxon>Bacillaceae</taxon>
        <taxon>Caldalkalibacillus</taxon>
    </lineage>
</organism>
<gene>
    <name evidence="1" type="ORF">J2S00_001028</name>
</gene>
<dbReference type="Proteomes" id="UP001232445">
    <property type="component" value="Unassembled WGS sequence"/>
</dbReference>